<evidence type="ECO:0000313" key="2">
    <source>
        <dbReference type="Proteomes" id="UP000308600"/>
    </source>
</evidence>
<organism evidence="1 2">
    <name type="scientific">Pluteus cervinus</name>
    <dbReference type="NCBI Taxonomy" id="181527"/>
    <lineage>
        <taxon>Eukaryota</taxon>
        <taxon>Fungi</taxon>
        <taxon>Dikarya</taxon>
        <taxon>Basidiomycota</taxon>
        <taxon>Agaricomycotina</taxon>
        <taxon>Agaricomycetes</taxon>
        <taxon>Agaricomycetidae</taxon>
        <taxon>Agaricales</taxon>
        <taxon>Pluteineae</taxon>
        <taxon>Pluteaceae</taxon>
        <taxon>Pluteus</taxon>
    </lineage>
</organism>
<evidence type="ECO:0000313" key="1">
    <source>
        <dbReference type="EMBL" id="TFK61634.1"/>
    </source>
</evidence>
<dbReference type="EMBL" id="ML208641">
    <property type="protein sequence ID" value="TFK61634.1"/>
    <property type="molecule type" value="Genomic_DNA"/>
</dbReference>
<protein>
    <submittedName>
        <fullName evidence="1">Uncharacterized protein</fullName>
    </submittedName>
</protein>
<accession>A0ACD3A8A5</accession>
<sequence>MQSSTQTLDKLSFLPNELLSKVLRHLDDLDLCHFIFTCRILHHCALDILFQRHCDINDPAGAFDYVLSIDTGSKPPFLLSAIHGALFITCLGVFDIKFSSSTLSRLFDEIRLITALIYRSPRPPILCFVDFTAVARLKLYPIPESQFVEAVQSLVETALKKGCGTLRITEHSGSWNLSNFGASQSEDSKKEGLGRGTSAQR</sequence>
<name>A0ACD3A8A5_9AGAR</name>
<gene>
    <name evidence="1" type="ORF">BDN72DRAFT_965050</name>
</gene>
<proteinExistence type="predicted"/>
<dbReference type="Proteomes" id="UP000308600">
    <property type="component" value="Unassembled WGS sequence"/>
</dbReference>
<reference evidence="1 2" key="1">
    <citation type="journal article" date="2019" name="Nat. Ecol. Evol.">
        <title>Megaphylogeny resolves global patterns of mushroom evolution.</title>
        <authorList>
            <person name="Varga T."/>
            <person name="Krizsan K."/>
            <person name="Foldi C."/>
            <person name="Dima B."/>
            <person name="Sanchez-Garcia M."/>
            <person name="Sanchez-Ramirez S."/>
            <person name="Szollosi G.J."/>
            <person name="Szarkandi J.G."/>
            <person name="Papp V."/>
            <person name="Albert L."/>
            <person name="Andreopoulos W."/>
            <person name="Angelini C."/>
            <person name="Antonin V."/>
            <person name="Barry K.W."/>
            <person name="Bougher N.L."/>
            <person name="Buchanan P."/>
            <person name="Buyck B."/>
            <person name="Bense V."/>
            <person name="Catcheside P."/>
            <person name="Chovatia M."/>
            <person name="Cooper J."/>
            <person name="Damon W."/>
            <person name="Desjardin D."/>
            <person name="Finy P."/>
            <person name="Geml J."/>
            <person name="Haridas S."/>
            <person name="Hughes K."/>
            <person name="Justo A."/>
            <person name="Karasinski D."/>
            <person name="Kautmanova I."/>
            <person name="Kiss B."/>
            <person name="Kocsube S."/>
            <person name="Kotiranta H."/>
            <person name="LaButti K.M."/>
            <person name="Lechner B.E."/>
            <person name="Liimatainen K."/>
            <person name="Lipzen A."/>
            <person name="Lukacs Z."/>
            <person name="Mihaltcheva S."/>
            <person name="Morgado L.N."/>
            <person name="Niskanen T."/>
            <person name="Noordeloos M.E."/>
            <person name="Ohm R.A."/>
            <person name="Ortiz-Santana B."/>
            <person name="Ovrebo C."/>
            <person name="Racz N."/>
            <person name="Riley R."/>
            <person name="Savchenko A."/>
            <person name="Shiryaev A."/>
            <person name="Soop K."/>
            <person name="Spirin V."/>
            <person name="Szebenyi C."/>
            <person name="Tomsovsky M."/>
            <person name="Tulloss R.E."/>
            <person name="Uehling J."/>
            <person name="Grigoriev I.V."/>
            <person name="Vagvolgyi C."/>
            <person name="Papp T."/>
            <person name="Martin F.M."/>
            <person name="Miettinen O."/>
            <person name="Hibbett D.S."/>
            <person name="Nagy L.G."/>
        </authorList>
    </citation>
    <scope>NUCLEOTIDE SEQUENCE [LARGE SCALE GENOMIC DNA]</scope>
    <source>
        <strain evidence="1 2">NL-1719</strain>
    </source>
</reference>
<keyword evidence="2" id="KW-1185">Reference proteome</keyword>